<organism evidence="1 2">
    <name type="scientific">Burkholderia thailandensis</name>
    <dbReference type="NCBI Taxonomy" id="57975"/>
    <lineage>
        <taxon>Bacteria</taxon>
        <taxon>Pseudomonadati</taxon>
        <taxon>Pseudomonadota</taxon>
        <taxon>Betaproteobacteria</taxon>
        <taxon>Burkholderiales</taxon>
        <taxon>Burkholderiaceae</taxon>
        <taxon>Burkholderia</taxon>
        <taxon>pseudomallei group</taxon>
    </lineage>
</organism>
<sequence>MCRQWRAVRDMRYAICDARCAMRDARCAMRAPPIRDAAPLAGSAGMCIEV</sequence>
<protein>
    <submittedName>
        <fullName evidence="1">Uncharacterized protein</fullName>
    </submittedName>
</protein>
<evidence type="ECO:0000313" key="2">
    <source>
        <dbReference type="Proteomes" id="UP001272137"/>
    </source>
</evidence>
<dbReference type="EMBL" id="QXCT01000001">
    <property type="protein sequence ID" value="MDW9251046.1"/>
    <property type="molecule type" value="Genomic_DNA"/>
</dbReference>
<proteinExistence type="predicted"/>
<dbReference type="Proteomes" id="UP001272137">
    <property type="component" value="Unassembled WGS sequence"/>
</dbReference>
<accession>A0AAW9CML7</accession>
<evidence type="ECO:0000313" key="1">
    <source>
        <dbReference type="EMBL" id="MDW9251046.1"/>
    </source>
</evidence>
<comment type="caution">
    <text evidence="1">The sequence shown here is derived from an EMBL/GenBank/DDBJ whole genome shotgun (WGS) entry which is preliminary data.</text>
</comment>
<dbReference type="AlphaFoldDB" id="A0AAW9CML7"/>
<reference evidence="1" key="1">
    <citation type="submission" date="2018-08" db="EMBL/GenBank/DDBJ databases">
        <title>Identification of Burkholderia cepacia strains that express a Burkholderia pseudomallei-like capsular polysaccharide.</title>
        <authorList>
            <person name="Burtnick M.N."/>
            <person name="Vongsouvath M."/>
            <person name="Newton P."/>
            <person name="Wuthiekanun V."/>
            <person name="Limmathurotsakul D."/>
            <person name="Brett P.J."/>
            <person name="Chantratita N."/>
            <person name="Dance D.A."/>
        </authorList>
    </citation>
    <scope>NUCLEOTIDE SEQUENCE</scope>
    <source>
        <strain evidence="1">SBXCC001</strain>
    </source>
</reference>
<gene>
    <name evidence="1" type="ORF">C7S16_6834</name>
</gene>
<name>A0AAW9CML7_BURTH</name>